<name>A0A8T1TSM6_9STRA</name>
<gene>
    <name evidence="1" type="ORF">JG687_00017184</name>
</gene>
<organism evidence="1 2">
    <name type="scientific">Phytophthora cactorum</name>
    <dbReference type="NCBI Taxonomy" id="29920"/>
    <lineage>
        <taxon>Eukaryota</taxon>
        <taxon>Sar</taxon>
        <taxon>Stramenopiles</taxon>
        <taxon>Oomycota</taxon>
        <taxon>Peronosporomycetes</taxon>
        <taxon>Peronosporales</taxon>
        <taxon>Peronosporaceae</taxon>
        <taxon>Phytophthora</taxon>
    </lineage>
</organism>
<comment type="caution">
    <text evidence="1">The sequence shown here is derived from an EMBL/GenBank/DDBJ whole genome shotgun (WGS) entry which is preliminary data.</text>
</comment>
<evidence type="ECO:0000313" key="2">
    <source>
        <dbReference type="Proteomes" id="UP000688947"/>
    </source>
</evidence>
<dbReference type="Proteomes" id="UP000688947">
    <property type="component" value="Unassembled WGS sequence"/>
</dbReference>
<sequence length="75" mass="8929">MFRVAVRALAVKCCLTRLWLRRRTRRQDRLFPRTTALPSKSPHQWHSSLPLCKAGWRQSPLRWAHGLLQKIKCDH</sequence>
<reference evidence="1" key="1">
    <citation type="submission" date="2021-01" db="EMBL/GenBank/DDBJ databases">
        <title>Phytophthora aleatoria, a newly-described species from Pinus radiata is distinct from Phytophthora cactorum isolates based on comparative genomics.</title>
        <authorList>
            <person name="Mcdougal R."/>
            <person name="Panda P."/>
            <person name="Williams N."/>
            <person name="Studholme D.J."/>
        </authorList>
    </citation>
    <scope>NUCLEOTIDE SEQUENCE</scope>
    <source>
        <strain evidence="1">NZFS 3830</strain>
    </source>
</reference>
<evidence type="ECO:0000313" key="1">
    <source>
        <dbReference type="EMBL" id="KAG6945613.1"/>
    </source>
</evidence>
<proteinExistence type="predicted"/>
<dbReference type="EMBL" id="JAENGZ010001925">
    <property type="protein sequence ID" value="KAG6945613.1"/>
    <property type="molecule type" value="Genomic_DNA"/>
</dbReference>
<accession>A0A8T1TSM6</accession>
<protein>
    <submittedName>
        <fullName evidence="1">Uncharacterized protein</fullName>
    </submittedName>
</protein>
<dbReference type="AlphaFoldDB" id="A0A8T1TSM6"/>